<dbReference type="KEGG" id="apuu:APUU_20502S"/>
<evidence type="ECO:0000256" key="1">
    <source>
        <dbReference type="ARBA" id="ARBA00004141"/>
    </source>
</evidence>
<dbReference type="SUPFAM" id="SSF103473">
    <property type="entry name" value="MFS general substrate transporter"/>
    <property type="match status" value="1"/>
</dbReference>
<dbReference type="GeneID" id="64970075"/>
<dbReference type="GO" id="GO:0022857">
    <property type="term" value="F:transmembrane transporter activity"/>
    <property type="evidence" value="ECO:0007669"/>
    <property type="project" value="InterPro"/>
</dbReference>
<evidence type="ECO:0000313" key="6">
    <source>
        <dbReference type="Proteomes" id="UP000654913"/>
    </source>
</evidence>
<feature type="transmembrane region" description="Helical" evidence="3">
    <location>
        <begin position="399"/>
        <end position="419"/>
    </location>
</feature>
<comment type="subcellular location">
    <subcellularLocation>
        <location evidence="1">Membrane</location>
        <topology evidence="1">Multi-pass membrane protein</topology>
    </subcellularLocation>
</comment>
<reference evidence="5" key="1">
    <citation type="submission" date="2021-01" db="EMBL/GenBank/DDBJ databases">
        <authorList>
            <consortium name="Aspergillus puulaauensis MK2 genome sequencing consortium"/>
            <person name="Kazuki M."/>
            <person name="Futagami T."/>
        </authorList>
    </citation>
    <scope>NUCLEOTIDE SEQUENCE</scope>
    <source>
        <strain evidence="5">MK2</strain>
    </source>
</reference>
<feature type="transmembrane region" description="Helical" evidence="3">
    <location>
        <begin position="132"/>
        <end position="152"/>
    </location>
</feature>
<reference evidence="5" key="2">
    <citation type="submission" date="2021-02" db="EMBL/GenBank/DDBJ databases">
        <title>Aspergillus puulaauensis MK2 genome sequence.</title>
        <authorList>
            <person name="Futagami T."/>
            <person name="Mori K."/>
            <person name="Kadooka C."/>
            <person name="Tanaka T."/>
        </authorList>
    </citation>
    <scope>NUCLEOTIDE SEQUENCE</scope>
    <source>
        <strain evidence="5">MK2</strain>
    </source>
</reference>
<dbReference type="AlphaFoldDB" id="A0A7R7XF11"/>
<dbReference type="InterPro" id="IPR036259">
    <property type="entry name" value="MFS_trans_sf"/>
</dbReference>
<evidence type="ECO:0000313" key="5">
    <source>
        <dbReference type="EMBL" id="BCS20070.1"/>
    </source>
</evidence>
<feature type="transmembrane region" description="Helical" evidence="3">
    <location>
        <begin position="102"/>
        <end position="120"/>
    </location>
</feature>
<dbReference type="RefSeq" id="XP_041552264.1">
    <property type="nucleotide sequence ID" value="XM_041699149.1"/>
</dbReference>
<feature type="transmembrane region" description="Helical" evidence="3">
    <location>
        <begin position="246"/>
        <end position="267"/>
    </location>
</feature>
<feature type="transmembrane region" description="Helical" evidence="3">
    <location>
        <begin position="333"/>
        <end position="358"/>
    </location>
</feature>
<accession>A0A7R7XF11</accession>
<dbReference type="EMBL" id="AP024444">
    <property type="protein sequence ID" value="BCS20070.1"/>
    <property type="molecule type" value="Genomic_DNA"/>
</dbReference>
<gene>
    <name evidence="5" type="ORF">APUU_20502S</name>
</gene>
<feature type="transmembrane region" description="Helical" evidence="3">
    <location>
        <begin position="72"/>
        <end position="90"/>
    </location>
</feature>
<dbReference type="OrthoDB" id="6499973at2759"/>
<keyword evidence="3" id="KW-0812">Transmembrane</keyword>
<dbReference type="InterPro" id="IPR020846">
    <property type="entry name" value="MFS_dom"/>
</dbReference>
<dbReference type="Gene3D" id="1.20.1250.20">
    <property type="entry name" value="MFS general substrate transporter like domains"/>
    <property type="match status" value="2"/>
</dbReference>
<sequence>MDLIETAPRDPAQTAHLLRPARPSPNGGYGWVCTLCVLLVNAHTWGVNSAWAVILAHFLKNSTFPNTSQTEYALIGGLSISQAFLIGPGVTKIHSMAGTPATLLLGTVLEFGGLLAASYASKVWHLYLTQGVLFGFGMGFLYIPASSVLPGWFSTKRSFAIGLAASGAGIGGLVYNLVAGRTIERYGVGTTYKILAFCSLGANLFSSLLLRERKQAQPDGESGEGSDRERERIRALNLQDLKHIEILLLVFWALMTEFGYVALMYSLPDYASSIGLTAHQGSITGAILNLGLAVGRPLVGYGSDKLGRITVPTILTASCGLACLVLWVPAHSYAALLVFALLAGMLCGIFWNTVTPVVAEVVGLGRLPPVFALVCLIMVVPTTVAEIIALKLVSGNSYLGAQVYIACLFLAGSGGLLVLRSWKVYDVERKAADEREGLSRDETSRFPPFMEWMTLSKLFIKGMV</sequence>
<protein>
    <recommendedName>
        <fullName evidence="4">Major facilitator superfamily (MFS) profile domain-containing protein</fullName>
    </recommendedName>
</protein>
<evidence type="ECO:0000256" key="2">
    <source>
        <dbReference type="ARBA" id="ARBA00006727"/>
    </source>
</evidence>
<feature type="transmembrane region" description="Helical" evidence="3">
    <location>
        <begin position="306"/>
        <end position="327"/>
    </location>
</feature>
<feature type="transmembrane region" description="Helical" evidence="3">
    <location>
        <begin position="370"/>
        <end position="393"/>
    </location>
</feature>
<dbReference type="Pfam" id="PF07690">
    <property type="entry name" value="MFS_1"/>
    <property type="match status" value="1"/>
</dbReference>
<comment type="similarity">
    <text evidence="2">Belongs to the major facilitator superfamily. Monocarboxylate porter (TC 2.A.1.13) family.</text>
</comment>
<dbReference type="InterPro" id="IPR011701">
    <property type="entry name" value="MFS"/>
</dbReference>
<dbReference type="PROSITE" id="PS50850">
    <property type="entry name" value="MFS"/>
    <property type="match status" value="1"/>
</dbReference>
<feature type="transmembrane region" description="Helical" evidence="3">
    <location>
        <begin position="159"/>
        <end position="178"/>
    </location>
</feature>
<keyword evidence="3" id="KW-1133">Transmembrane helix</keyword>
<feature type="transmembrane region" description="Helical" evidence="3">
    <location>
        <begin position="273"/>
        <end position="294"/>
    </location>
</feature>
<dbReference type="Proteomes" id="UP000654913">
    <property type="component" value="Chromosome 2"/>
</dbReference>
<dbReference type="InterPro" id="IPR050327">
    <property type="entry name" value="Proton-linked_MCT"/>
</dbReference>
<keyword evidence="6" id="KW-1185">Reference proteome</keyword>
<keyword evidence="3" id="KW-0472">Membrane</keyword>
<dbReference type="PANTHER" id="PTHR11360">
    <property type="entry name" value="MONOCARBOXYLATE TRANSPORTER"/>
    <property type="match status" value="1"/>
</dbReference>
<dbReference type="PANTHER" id="PTHR11360:SF315">
    <property type="entry name" value="TRANSPORTER MCH2-RELATED"/>
    <property type="match status" value="1"/>
</dbReference>
<feature type="transmembrane region" description="Helical" evidence="3">
    <location>
        <begin position="29"/>
        <end position="52"/>
    </location>
</feature>
<dbReference type="GO" id="GO:0016020">
    <property type="term" value="C:membrane"/>
    <property type="evidence" value="ECO:0007669"/>
    <property type="project" value="UniProtKB-SubCell"/>
</dbReference>
<feature type="domain" description="Major facilitator superfamily (MFS) profile" evidence="4">
    <location>
        <begin position="245"/>
        <end position="464"/>
    </location>
</feature>
<organism evidence="5 6">
    <name type="scientific">Aspergillus puulaauensis</name>
    <dbReference type="NCBI Taxonomy" id="1220207"/>
    <lineage>
        <taxon>Eukaryota</taxon>
        <taxon>Fungi</taxon>
        <taxon>Dikarya</taxon>
        <taxon>Ascomycota</taxon>
        <taxon>Pezizomycotina</taxon>
        <taxon>Eurotiomycetes</taxon>
        <taxon>Eurotiomycetidae</taxon>
        <taxon>Eurotiales</taxon>
        <taxon>Aspergillaceae</taxon>
        <taxon>Aspergillus</taxon>
    </lineage>
</organism>
<name>A0A7R7XF11_9EURO</name>
<proteinExistence type="inferred from homology"/>
<evidence type="ECO:0000259" key="4">
    <source>
        <dbReference type="PROSITE" id="PS50850"/>
    </source>
</evidence>
<evidence type="ECO:0000256" key="3">
    <source>
        <dbReference type="SAM" id="Phobius"/>
    </source>
</evidence>